<feature type="transmembrane region" description="Helical" evidence="1">
    <location>
        <begin position="62"/>
        <end position="92"/>
    </location>
</feature>
<evidence type="ECO:0000313" key="3">
    <source>
        <dbReference type="Proteomes" id="UP001597296"/>
    </source>
</evidence>
<accession>A0ABW5CCP9</accession>
<dbReference type="RefSeq" id="WP_377315649.1">
    <property type="nucleotide sequence ID" value="NZ_JBHUIY010000012.1"/>
</dbReference>
<feature type="transmembrane region" description="Helical" evidence="1">
    <location>
        <begin position="16"/>
        <end position="42"/>
    </location>
</feature>
<keyword evidence="1" id="KW-0472">Membrane</keyword>
<reference evidence="3" key="1">
    <citation type="journal article" date="2019" name="Int. J. Syst. Evol. Microbiol.">
        <title>The Global Catalogue of Microorganisms (GCM) 10K type strain sequencing project: providing services to taxonomists for standard genome sequencing and annotation.</title>
        <authorList>
            <consortium name="The Broad Institute Genomics Platform"/>
            <consortium name="The Broad Institute Genome Sequencing Center for Infectious Disease"/>
            <person name="Wu L."/>
            <person name="Ma J."/>
        </authorList>
    </citation>
    <scope>NUCLEOTIDE SEQUENCE [LARGE SCALE GENOMIC DNA]</scope>
    <source>
        <strain evidence="3">KCTC 15012</strain>
    </source>
</reference>
<proteinExistence type="predicted"/>
<evidence type="ECO:0000313" key="2">
    <source>
        <dbReference type="EMBL" id="MFD2233762.1"/>
    </source>
</evidence>
<dbReference type="EMBL" id="JBHUIY010000012">
    <property type="protein sequence ID" value="MFD2233762.1"/>
    <property type="molecule type" value="Genomic_DNA"/>
</dbReference>
<evidence type="ECO:0000256" key="1">
    <source>
        <dbReference type="SAM" id="Phobius"/>
    </source>
</evidence>
<dbReference type="Proteomes" id="UP001597296">
    <property type="component" value="Unassembled WGS sequence"/>
</dbReference>
<keyword evidence="1" id="KW-0812">Transmembrane</keyword>
<comment type="caution">
    <text evidence="2">The sequence shown here is derived from an EMBL/GenBank/DDBJ whole genome shotgun (WGS) entry which is preliminary data.</text>
</comment>
<keyword evidence="1" id="KW-1133">Transmembrane helix</keyword>
<name>A0ABW5CCP9_9PROT</name>
<organism evidence="2 3">
    <name type="scientific">Phaeospirillum tilakii</name>
    <dbReference type="NCBI Taxonomy" id="741673"/>
    <lineage>
        <taxon>Bacteria</taxon>
        <taxon>Pseudomonadati</taxon>
        <taxon>Pseudomonadota</taxon>
        <taxon>Alphaproteobacteria</taxon>
        <taxon>Rhodospirillales</taxon>
        <taxon>Rhodospirillaceae</taxon>
        <taxon>Phaeospirillum</taxon>
    </lineage>
</organism>
<protein>
    <submittedName>
        <fullName evidence="2">DUF4870 family protein</fullName>
    </submittedName>
</protein>
<sequence>MTDNLLAQQNANTMALIAYICMLTGLLFPVTMVAAVVIAYVYRGTDTVLDTHFGNVIRVFWWGLGIGIFGLLTSFIVVGWVVLFGLYVWILIRMIRGLSALKRGVPFGAPPVLAPVPPDSEAEA</sequence>
<keyword evidence="3" id="KW-1185">Reference proteome</keyword>
<gene>
    <name evidence="2" type="ORF">ACFSNB_08090</name>
</gene>